<dbReference type="STRING" id="1801672.A2896_02100"/>
<comment type="caution">
    <text evidence="3">The sequence shown here is derived from an EMBL/GenBank/DDBJ whole genome shotgun (WGS) entry which is preliminary data.</text>
</comment>
<dbReference type="InterPro" id="IPR008991">
    <property type="entry name" value="Translation_prot_SH3-like_sf"/>
</dbReference>
<dbReference type="PANTHER" id="PTHR30053">
    <property type="entry name" value="ELONGATION FACTOR P"/>
    <property type="match status" value="1"/>
</dbReference>
<dbReference type="AlphaFoldDB" id="A0A1G2EI36"/>
<sequence>MLAHTDLKKGVQIILDGQPYEVLVSNSMKKAQRRPVIQTKIKNLINGNVVERNFQQGDVFEEAGLSKLKAKFLYAHRESYFFTESSNPSKRFDLSLEQVGEKAKFLKQGEEIEALIFDGKIISIILPVKVQLKVKDSPPGVQGDRAQGGTKAVTLETGAQLNVPLFVEEGDIVELNVETEEYTRRVDEK</sequence>
<dbReference type="Gene3D" id="2.40.50.140">
    <property type="entry name" value="Nucleic acid-binding proteins"/>
    <property type="match status" value="2"/>
</dbReference>
<dbReference type="Gene3D" id="2.30.30.30">
    <property type="match status" value="1"/>
</dbReference>
<dbReference type="EMBL" id="MHMH01000001">
    <property type="protein sequence ID" value="OGZ24898.1"/>
    <property type="molecule type" value="Genomic_DNA"/>
</dbReference>
<evidence type="ECO:0000313" key="3">
    <source>
        <dbReference type="EMBL" id="OGZ24898.1"/>
    </source>
</evidence>
<organism evidence="3 4">
    <name type="scientific">Candidatus Nealsonbacteria bacterium RIFCSPLOWO2_01_FULL_43_32</name>
    <dbReference type="NCBI Taxonomy" id="1801672"/>
    <lineage>
        <taxon>Bacteria</taxon>
        <taxon>Candidatus Nealsoniibacteriota</taxon>
    </lineage>
</organism>
<dbReference type="Pfam" id="PF09285">
    <property type="entry name" value="Elong-fact-P_C"/>
    <property type="match status" value="1"/>
</dbReference>
<dbReference type="SUPFAM" id="SSF50104">
    <property type="entry name" value="Translation proteins SH3-like domain"/>
    <property type="match status" value="1"/>
</dbReference>
<dbReference type="GO" id="GO:0043043">
    <property type="term" value="P:peptide biosynthetic process"/>
    <property type="evidence" value="ECO:0007669"/>
    <property type="project" value="InterPro"/>
</dbReference>
<reference evidence="3 4" key="1">
    <citation type="journal article" date="2016" name="Nat. Commun.">
        <title>Thousands of microbial genomes shed light on interconnected biogeochemical processes in an aquifer system.</title>
        <authorList>
            <person name="Anantharaman K."/>
            <person name="Brown C.T."/>
            <person name="Hug L.A."/>
            <person name="Sharon I."/>
            <person name="Castelle C.J."/>
            <person name="Probst A.J."/>
            <person name="Thomas B.C."/>
            <person name="Singh A."/>
            <person name="Wilkins M.J."/>
            <person name="Karaoz U."/>
            <person name="Brodie E.L."/>
            <person name="Williams K.H."/>
            <person name="Hubbard S.S."/>
            <person name="Banfield J.F."/>
        </authorList>
    </citation>
    <scope>NUCLEOTIDE SEQUENCE [LARGE SCALE GENOMIC DNA]</scope>
</reference>
<dbReference type="CDD" id="cd05794">
    <property type="entry name" value="S1_EF-P_repeat_2"/>
    <property type="match status" value="1"/>
</dbReference>
<evidence type="ECO:0000256" key="1">
    <source>
        <dbReference type="ARBA" id="ARBA00009479"/>
    </source>
</evidence>
<accession>A0A1G2EI36</accession>
<dbReference type="SMART" id="SM00841">
    <property type="entry name" value="Elong-fact-P_C"/>
    <property type="match status" value="1"/>
</dbReference>
<dbReference type="InterPro" id="IPR015365">
    <property type="entry name" value="Elong-fact-P_C"/>
</dbReference>
<feature type="domain" description="Elongation factor P C-terminal" evidence="2">
    <location>
        <begin position="130"/>
        <end position="185"/>
    </location>
</feature>
<dbReference type="Pfam" id="PF08207">
    <property type="entry name" value="EFP_N"/>
    <property type="match status" value="1"/>
</dbReference>
<proteinExistence type="inferred from homology"/>
<dbReference type="PANTHER" id="PTHR30053:SF12">
    <property type="entry name" value="ELONGATION FACTOR P (EF-P) FAMILY PROTEIN"/>
    <property type="match status" value="1"/>
</dbReference>
<protein>
    <recommendedName>
        <fullName evidence="2">Elongation factor P C-terminal domain-containing protein</fullName>
    </recommendedName>
</protein>
<dbReference type="Proteomes" id="UP000178647">
    <property type="component" value="Unassembled WGS sequence"/>
</dbReference>
<evidence type="ECO:0000259" key="2">
    <source>
        <dbReference type="SMART" id="SM00841"/>
    </source>
</evidence>
<dbReference type="NCBIfam" id="NF001810">
    <property type="entry name" value="PRK00529.1"/>
    <property type="match status" value="1"/>
</dbReference>
<dbReference type="PROSITE" id="PS01275">
    <property type="entry name" value="EFP"/>
    <property type="match status" value="1"/>
</dbReference>
<comment type="similarity">
    <text evidence="1">Belongs to the elongation factor P family.</text>
</comment>
<dbReference type="InterPro" id="IPR020599">
    <property type="entry name" value="Transl_elong_fac_P/YeiP"/>
</dbReference>
<dbReference type="GO" id="GO:0005829">
    <property type="term" value="C:cytosol"/>
    <property type="evidence" value="ECO:0007669"/>
    <property type="project" value="UniProtKB-ARBA"/>
</dbReference>
<name>A0A1G2EI36_9BACT</name>
<dbReference type="InterPro" id="IPR013185">
    <property type="entry name" value="Transl_elong_KOW-like"/>
</dbReference>
<dbReference type="SUPFAM" id="SSF50249">
    <property type="entry name" value="Nucleic acid-binding proteins"/>
    <property type="match status" value="1"/>
</dbReference>
<dbReference type="GO" id="GO:0003746">
    <property type="term" value="F:translation elongation factor activity"/>
    <property type="evidence" value="ECO:0007669"/>
    <property type="project" value="TreeGrafter"/>
</dbReference>
<dbReference type="InterPro" id="IPR013852">
    <property type="entry name" value="Transl_elong_P/YeiP_CS"/>
</dbReference>
<dbReference type="InterPro" id="IPR012340">
    <property type="entry name" value="NA-bd_OB-fold"/>
</dbReference>
<dbReference type="PIRSF" id="PIRSF005901">
    <property type="entry name" value="EF-P"/>
    <property type="match status" value="1"/>
</dbReference>
<dbReference type="FunFam" id="2.40.50.140:FF:000004">
    <property type="entry name" value="Elongation factor P"/>
    <property type="match status" value="1"/>
</dbReference>
<gene>
    <name evidence="3" type="ORF">A2896_02100</name>
</gene>
<dbReference type="InterPro" id="IPR014722">
    <property type="entry name" value="Rib_uL2_dom2"/>
</dbReference>
<evidence type="ECO:0000313" key="4">
    <source>
        <dbReference type="Proteomes" id="UP000178647"/>
    </source>
</evidence>